<dbReference type="GO" id="GO:0032259">
    <property type="term" value="P:methylation"/>
    <property type="evidence" value="ECO:0007669"/>
    <property type="project" value="UniProtKB-KW"/>
</dbReference>
<organism evidence="4 5">
    <name type="scientific">Streptomyces acidiscabies</name>
    <dbReference type="NCBI Taxonomy" id="42234"/>
    <lineage>
        <taxon>Bacteria</taxon>
        <taxon>Bacillati</taxon>
        <taxon>Actinomycetota</taxon>
        <taxon>Actinomycetes</taxon>
        <taxon>Kitasatosporales</taxon>
        <taxon>Streptomycetaceae</taxon>
        <taxon>Streptomyces</taxon>
    </lineage>
</organism>
<dbReference type="SUPFAM" id="SSF53335">
    <property type="entry name" value="S-adenosyl-L-methionine-dependent methyltransferases"/>
    <property type="match status" value="1"/>
</dbReference>
<dbReference type="Proteomes" id="UP000037151">
    <property type="component" value="Unassembled WGS sequence"/>
</dbReference>
<proteinExistence type="predicted"/>
<dbReference type="GO" id="GO:0017000">
    <property type="term" value="P:antibiotic biosynthetic process"/>
    <property type="evidence" value="ECO:0007669"/>
    <property type="project" value="UniProtKB-ARBA"/>
</dbReference>
<dbReference type="PATRIC" id="fig|42234.21.peg.5167"/>
<dbReference type="GO" id="GO:0008168">
    <property type="term" value="F:methyltransferase activity"/>
    <property type="evidence" value="ECO:0007669"/>
    <property type="project" value="UniProtKB-KW"/>
</dbReference>
<dbReference type="Pfam" id="PF13649">
    <property type="entry name" value="Methyltransf_25"/>
    <property type="match status" value="1"/>
</dbReference>
<feature type="domain" description="Methyltransferase" evidence="3">
    <location>
        <begin position="54"/>
        <end position="144"/>
    </location>
</feature>
<name>A0A0L0K372_9ACTN</name>
<dbReference type="PANTHER" id="PTHR43861">
    <property type="entry name" value="TRANS-ACONITATE 2-METHYLTRANSFERASE-RELATED"/>
    <property type="match status" value="1"/>
</dbReference>
<dbReference type="OrthoDB" id="9805171at2"/>
<dbReference type="Gene3D" id="3.40.50.150">
    <property type="entry name" value="Vaccinia Virus protein VP39"/>
    <property type="match status" value="1"/>
</dbReference>
<dbReference type="AlphaFoldDB" id="A0A0L0K372"/>
<dbReference type="InterPro" id="IPR029063">
    <property type="entry name" value="SAM-dependent_MTases_sf"/>
</dbReference>
<dbReference type="PANTHER" id="PTHR43861:SF1">
    <property type="entry name" value="TRANS-ACONITATE 2-METHYLTRANSFERASE"/>
    <property type="match status" value="1"/>
</dbReference>
<evidence type="ECO:0000256" key="1">
    <source>
        <dbReference type="ARBA" id="ARBA00022603"/>
    </source>
</evidence>
<evidence type="ECO:0000313" key="5">
    <source>
        <dbReference type="Proteomes" id="UP000037151"/>
    </source>
</evidence>
<keyword evidence="2 4" id="KW-0808">Transferase</keyword>
<dbReference type="InterPro" id="IPR041698">
    <property type="entry name" value="Methyltransf_25"/>
</dbReference>
<sequence length="216" mass="23826">MTDADFIHNTRDSYDKIAEDYTEQFPSGLGDRPVDLGLVRAFAELVRARGTEPVADLGSGPGHVTARLRDLGLQVFGVDISPRMVALARRTHPGLRFHVGSMTALDLPDQTLGGIFSLFSVIHVPDSELPSLCKEFSRVLVPGGYALLCFQIDSTTTRLRITERFGHDITLDYHWHDPTHFAQLLTDAGLLVEAHCILEPPEGANRPRAFLLARKG</sequence>
<comment type="caution">
    <text evidence="4">The sequence shown here is derived from an EMBL/GenBank/DDBJ whole genome shotgun (WGS) entry which is preliminary data.</text>
</comment>
<evidence type="ECO:0000259" key="3">
    <source>
        <dbReference type="Pfam" id="PF13649"/>
    </source>
</evidence>
<dbReference type="EMBL" id="JPPY01000140">
    <property type="protein sequence ID" value="KND32050.1"/>
    <property type="molecule type" value="Genomic_DNA"/>
</dbReference>
<dbReference type="RefSeq" id="WP_050372612.1">
    <property type="nucleotide sequence ID" value="NZ_KQ257823.1"/>
</dbReference>
<reference evidence="5" key="1">
    <citation type="submission" date="2014-07" db="EMBL/GenBank/DDBJ databases">
        <title>Genome sequencing of plant-pathogenic Streptomyces species.</title>
        <authorList>
            <person name="Harrison J."/>
            <person name="Sapp M."/>
            <person name="Thwaites R."/>
            <person name="Studholme D.J."/>
        </authorList>
    </citation>
    <scope>NUCLEOTIDE SEQUENCE [LARGE SCALE GENOMIC DNA]</scope>
    <source>
        <strain evidence="5">NCPPB 4445</strain>
    </source>
</reference>
<evidence type="ECO:0000256" key="2">
    <source>
        <dbReference type="ARBA" id="ARBA00022679"/>
    </source>
</evidence>
<dbReference type="CDD" id="cd02440">
    <property type="entry name" value="AdoMet_MTases"/>
    <property type="match status" value="1"/>
</dbReference>
<protein>
    <submittedName>
        <fullName evidence="4">Methyltransferase</fullName>
    </submittedName>
</protein>
<keyword evidence="1 4" id="KW-0489">Methyltransferase</keyword>
<evidence type="ECO:0000313" key="4">
    <source>
        <dbReference type="EMBL" id="KND32050.1"/>
    </source>
</evidence>
<accession>A0A0L0K372</accession>
<gene>
    <name evidence="4" type="ORF">IQ63_24960</name>
</gene>